<dbReference type="Proteomes" id="UP000619118">
    <property type="component" value="Unassembled WGS sequence"/>
</dbReference>
<dbReference type="Gene3D" id="3.40.630.30">
    <property type="match status" value="1"/>
</dbReference>
<dbReference type="SUPFAM" id="SSF55729">
    <property type="entry name" value="Acyl-CoA N-acyltransferases (Nat)"/>
    <property type="match status" value="1"/>
</dbReference>
<organism evidence="2 3">
    <name type="scientific">Shewanella litoralis</name>
    <dbReference type="NCBI Taxonomy" id="2282700"/>
    <lineage>
        <taxon>Bacteria</taxon>
        <taxon>Pseudomonadati</taxon>
        <taxon>Pseudomonadota</taxon>
        <taxon>Gammaproteobacteria</taxon>
        <taxon>Alteromonadales</taxon>
        <taxon>Shewanellaceae</taxon>
        <taxon>Shewanella</taxon>
    </lineage>
</organism>
<keyword evidence="3" id="KW-1185">Reference proteome</keyword>
<dbReference type="InterPro" id="IPR000182">
    <property type="entry name" value="GNAT_dom"/>
</dbReference>
<evidence type="ECO:0000313" key="3">
    <source>
        <dbReference type="Proteomes" id="UP000619118"/>
    </source>
</evidence>
<dbReference type="InterPro" id="IPR016181">
    <property type="entry name" value="Acyl_CoA_acyltransferase"/>
</dbReference>
<evidence type="ECO:0000259" key="1">
    <source>
        <dbReference type="Pfam" id="PF00583"/>
    </source>
</evidence>
<sequence length="188" mass="21490">MINIRWVDTNLPTQYEHSTASLQQKKQWSAIKLFYRQHMAYARVSSKESVAVIYQDDAKAFDTANPQAVPHNEANSTITSGREGLESREIIAAVRIKHVGQYQLISGLLVAPHLRGKKLATQLLQFIAPTLVAQKCFLFTDISLQALYQQQQFQWLQPAHIAQVPAEIMQLYQRYHSESRPLIIMQLS</sequence>
<reference evidence="3" key="1">
    <citation type="journal article" date="2019" name="Int. J. Syst. Evol. Microbiol.">
        <title>The Global Catalogue of Microorganisms (GCM) 10K type strain sequencing project: providing services to taxonomists for standard genome sequencing and annotation.</title>
        <authorList>
            <consortium name="The Broad Institute Genomics Platform"/>
            <consortium name="The Broad Institute Genome Sequencing Center for Infectious Disease"/>
            <person name="Wu L."/>
            <person name="Ma J."/>
        </authorList>
    </citation>
    <scope>NUCLEOTIDE SEQUENCE [LARGE SCALE GENOMIC DNA]</scope>
    <source>
        <strain evidence="3">JCM 32306</strain>
    </source>
</reference>
<comment type="caution">
    <text evidence="2">The sequence shown here is derived from an EMBL/GenBank/DDBJ whole genome shotgun (WGS) entry which is preliminary data.</text>
</comment>
<feature type="domain" description="N-acetyltransferase" evidence="1">
    <location>
        <begin position="85"/>
        <end position="149"/>
    </location>
</feature>
<evidence type="ECO:0000313" key="2">
    <source>
        <dbReference type="EMBL" id="GGQ19942.1"/>
    </source>
</evidence>
<accession>A0ABQ2R913</accession>
<name>A0ABQ2R913_9GAMM</name>
<protein>
    <recommendedName>
        <fullName evidence="1">N-acetyltransferase domain-containing protein</fullName>
    </recommendedName>
</protein>
<proteinExistence type="predicted"/>
<dbReference type="Pfam" id="PF00583">
    <property type="entry name" value="Acetyltransf_1"/>
    <property type="match status" value="1"/>
</dbReference>
<dbReference type="RefSeq" id="WP_160053523.1">
    <property type="nucleotide sequence ID" value="NZ_BMQX01000013.1"/>
</dbReference>
<gene>
    <name evidence="2" type="ORF">GCM10009411_20130</name>
</gene>
<dbReference type="EMBL" id="BMQX01000013">
    <property type="protein sequence ID" value="GGQ19942.1"/>
    <property type="molecule type" value="Genomic_DNA"/>
</dbReference>